<sequence length="87" mass="9799">MLYWLVCPSLIGLVYKASVGRIPEQLTTMILSGWWWGMRHTGYVIAQYGAGSPLSPAVNSMNLGGRMNSKKQKAKKGRTRWEQPTKE</sequence>
<feature type="signal peptide" evidence="2">
    <location>
        <begin position="1"/>
        <end position="16"/>
    </location>
</feature>
<accession>A0A6A7BFS3</accession>
<evidence type="ECO:0000256" key="2">
    <source>
        <dbReference type="SAM" id="SignalP"/>
    </source>
</evidence>
<feature type="chain" id="PRO_5025613210" evidence="2">
    <location>
        <begin position="17"/>
        <end position="87"/>
    </location>
</feature>
<evidence type="ECO:0000313" key="3">
    <source>
        <dbReference type="EMBL" id="KAF2853537.1"/>
    </source>
</evidence>
<keyword evidence="2" id="KW-0732">Signal</keyword>
<name>A0A6A7BFS3_9PLEO</name>
<dbReference type="AlphaFoldDB" id="A0A6A7BFS3"/>
<dbReference type="Proteomes" id="UP000799423">
    <property type="component" value="Unassembled WGS sequence"/>
</dbReference>
<gene>
    <name evidence="3" type="ORF">T440DRAFT_465924</name>
</gene>
<dbReference type="EMBL" id="MU006295">
    <property type="protein sequence ID" value="KAF2853537.1"/>
    <property type="molecule type" value="Genomic_DNA"/>
</dbReference>
<organism evidence="3 4">
    <name type="scientific">Plenodomus tracheiphilus IPT5</name>
    <dbReference type="NCBI Taxonomy" id="1408161"/>
    <lineage>
        <taxon>Eukaryota</taxon>
        <taxon>Fungi</taxon>
        <taxon>Dikarya</taxon>
        <taxon>Ascomycota</taxon>
        <taxon>Pezizomycotina</taxon>
        <taxon>Dothideomycetes</taxon>
        <taxon>Pleosporomycetidae</taxon>
        <taxon>Pleosporales</taxon>
        <taxon>Pleosporineae</taxon>
        <taxon>Leptosphaeriaceae</taxon>
        <taxon>Plenodomus</taxon>
    </lineage>
</organism>
<evidence type="ECO:0000256" key="1">
    <source>
        <dbReference type="SAM" id="MobiDB-lite"/>
    </source>
</evidence>
<proteinExistence type="predicted"/>
<feature type="region of interest" description="Disordered" evidence="1">
    <location>
        <begin position="64"/>
        <end position="87"/>
    </location>
</feature>
<reference evidence="3" key="1">
    <citation type="submission" date="2020-01" db="EMBL/GenBank/DDBJ databases">
        <authorList>
            <consortium name="DOE Joint Genome Institute"/>
            <person name="Haridas S."/>
            <person name="Albert R."/>
            <person name="Binder M."/>
            <person name="Bloem J."/>
            <person name="Labutti K."/>
            <person name="Salamov A."/>
            <person name="Andreopoulos B."/>
            <person name="Baker S.E."/>
            <person name="Barry K."/>
            <person name="Bills G."/>
            <person name="Bluhm B.H."/>
            <person name="Cannon C."/>
            <person name="Castanera R."/>
            <person name="Culley D.E."/>
            <person name="Daum C."/>
            <person name="Ezra D."/>
            <person name="Gonzalez J.B."/>
            <person name="Henrissat B."/>
            <person name="Kuo A."/>
            <person name="Liang C."/>
            <person name="Lipzen A."/>
            <person name="Lutzoni F."/>
            <person name="Magnuson J."/>
            <person name="Mondo S."/>
            <person name="Nolan M."/>
            <person name="Ohm R."/>
            <person name="Pangilinan J."/>
            <person name="Park H.-J."/>
            <person name="Ramirez L."/>
            <person name="Alfaro M."/>
            <person name="Sun H."/>
            <person name="Tritt A."/>
            <person name="Yoshinaga Y."/>
            <person name="Zwiers L.-H."/>
            <person name="Turgeon B.G."/>
            <person name="Goodwin S.B."/>
            <person name="Spatafora J.W."/>
            <person name="Crous P.W."/>
            <person name="Grigoriev I.V."/>
        </authorList>
    </citation>
    <scope>NUCLEOTIDE SEQUENCE</scope>
    <source>
        <strain evidence="3">IPT5</strain>
    </source>
</reference>
<keyword evidence="4" id="KW-1185">Reference proteome</keyword>
<feature type="compositionally biased region" description="Basic residues" evidence="1">
    <location>
        <begin position="68"/>
        <end position="78"/>
    </location>
</feature>
<protein>
    <submittedName>
        <fullName evidence="3">Uncharacterized protein</fullName>
    </submittedName>
</protein>
<evidence type="ECO:0000313" key="4">
    <source>
        <dbReference type="Proteomes" id="UP000799423"/>
    </source>
</evidence>